<accession>A0A2T4CA66</accession>
<name>A0A2T4CA66_TRILO</name>
<proteinExistence type="predicted"/>
<keyword evidence="2" id="KW-1185">Reference proteome</keyword>
<gene>
    <name evidence="1" type="ORF">M440DRAFT_261182</name>
</gene>
<evidence type="ECO:0000313" key="2">
    <source>
        <dbReference type="Proteomes" id="UP000240760"/>
    </source>
</evidence>
<evidence type="ECO:0000313" key="1">
    <source>
        <dbReference type="EMBL" id="PTB78412.1"/>
    </source>
</evidence>
<protein>
    <submittedName>
        <fullName evidence="1">Uncharacterized protein</fullName>
    </submittedName>
</protein>
<reference evidence="1 2" key="1">
    <citation type="submission" date="2016-07" db="EMBL/GenBank/DDBJ databases">
        <title>Multiple horizontal gene transfer events from other fungi enriched the ability of initially mycotrophic Trichoderma (Ascomycota) to feed on dead plant biomass.</title>
        <authorList>
            <consortium name="DOE Joint Genome Institute"/>
            <person name="Aerts A."/>
            <person name="Atanasova L."/>
            <person name="Chenthamara K."/>
            <person name="Zhang J."/>
            <person name="Grujic M."/>
            <person name="Henrissat B."/>
            <person name="Kuo A."/>
            <person name="Salamov A."/>
            <person name="Lipzen A."/>
            <person name="Labutti K."/>
            <person name="Barry K."/>
            <person name="Miao Y."/>
            <person name="Rahimi M.J."/>
            <person name="Shen Q."/>
            <person name="Grigoriev I.V."/>
            <person name="Kubicek C.P."/>
            <person name="Druzhinina I.S."/>
        </authorList>
    </citation>
    <scope>NUCLEOTIDE SEQUENCE [LARGE SCALE GENOMIC DNA]</scope>
    <source>
        <strain evidence="1 2">ATCC 18648</strain>
    </source>
</reference>
<dbReference type="AlphaFoldDB" id="A0A2T4CA66"/>
<sequence length="170" mass="18927">MELLSSTSSLPYGGASQLHQQSRTFNITISTSSAAIFLTFSCKQAASGSEASFLYPNECCRGMKAQDASAPAEEAYPPTTMPPYRFRHVSILIEFVQHILCGIRRAPESHGLNSRLLLIRRWLPQATSRLHRTSPHPAYHTGHISIRKRSRYCQLTLSVSTTKRPVDPAI</sequence>
<dbReference type="EMBL" id="KZ679129">
    <property type="protein sequence ID" value="PTB78412.1"/>
    <property type="molecule type" value="Genomic_DNA"/>
</dbReference>
<organism evidence="1 2">
    <name type="scientific">Trichoderma longibrachiatum ATCC 18648</name>
    <dbReference type="NCBI Taxonomy" id="983965"/>
    <lineage>
        <taxon>Eukaryota</taxon>
        <taxon>Fungi</taxon>
        <taxon>Dikarya</taxon>
        <taxon>Ascomycota</taxon>
        <taxon>Pezizomycotina</taxon>
        <taxon>Sordariomycetes</taxon>
        <taxon>Hypocreomycetidae</taxon>
        <taxon>Hypocreales</taxon>
        <taxon>Hypocreaceae</taxon>
        <taxon>Trichoderma</taxon>
    </lineage>
</organism>
<dbReference type="Proteomes" id="UP000240760">
    <property type="component" value="Unassembled WGS sequence"/>
</dbReference>